<proteinExistence type="predicted"/>
<dbReference type="AlphaFoldDB" id="A0A8T0TJA5"/>
<keyword evidence="1" id="KW-0812">Transmembrane</keyword>
<evidence type="ECO:0000313" key="3">
    <source>
        <dbReference type="Proteomes" id="UP000823388"/>
    </source>
</evidence>
<reference evidence="2" key="1">
    <citation type="submission" date="2020-05" db="EMBL/GenBank/DDBJ databases">
        <title>WGS assembly of Panicum virgatum.</title>
        <authorList>
            <person name="Lovell J.T."/>
            <person name="Jenkins J."/>
            <person name="Shu S."/>
            <person name="Juenger T.E."/>
            <person name="Schmutz J."/>
        </authorList>
    </citation>
    <scope>NUCLEOTIDE SEQUENCE</scope>
    <source>
        <strain evidence="2">AP13</strain>
    </source>
</reference>
<comment type="caution">
    <text evidence="2">The sequence shown here is derived from an EMBL/GenBank/DDBJ whole genome shotgun (WGS) entry which is preliminary data.</text>
</comment>
<keyword evidence="1" id="KW-0472">Membrane</keyword>
<keyword evidence="3" id="KW-1185">Reference proteome</keyword>
<organism evidence="2 3">
    <name type="scientific">Panicum virgatum</name>
    <name type="common">Blackwell switchgrass</name>
    <dbReference type="NCBI Taxonomy" id="38727"/>
    <lineage>
        <taxon>Eukaryota</taxon>
        <taxon>Viridiplantae</taxon>
        <taxon>Streptophyta</taxon>
        <taxon>Embryophyta</taxon>
        <taxon>Tracheophyta</taxon>
        <taxon>Spermatophyta</taxon>
        <taxon>Magnoliopsida</taxon>
        <taxon>Liliopsida</taxon>
        <taxon>Poales</taxon>
        <taxon>Poaceae</taxon>
        <taxon>PACMAD clade</taxon>
        <taxon>Panicoideae</taxon>
        <taxon>Panicodae</taxon>
        <taxon>Paniceae</taxon>
        <taxon>Panicinae</taxon>
        <taxon>Panicum</taxon>
        <taxon>Panicum sect. Hiantes</taxon>
    </lineage>
</organism>
<sequence length="109" mass="12473">MEITSRTRRQSTSTTMRCRVTCAAGGASSSLRRSPKLKRTPREELMLAVKQPGERILVLSEQPRVAMRRLRKRGELLITFVARLWYIFYGASFIEELKFFLLVGVPVLG</sequence>
<protein>
    <submittedName>
        <fullName evidence="2">Uncharacterized protein</fullName>
    </submittedName>
</protein>
<keyword evidence="1" id="KW-1133">Transmembrane helix</keyword>
<evidence type="ECO:0000313" key="2">
    <source>
        <dbReference type="EMBL" id="KAG2610317.1"/>
    </source>
</evidence>
<evidence type="ECO:0000256" key="1">
    <source>
        <dbReference type="SAM" id="Phobius"/>
    </source>
</evidence>
<dbReference type="EMBL" id="CM029043">
    <property type="protein sequence ID" value="KAG2610317.1"/>
    <property type="molecule type" value="Genomic_DNA"/>
</dbReference>
<gene>
    <name evidence="2" type="ORF">PVAP13_4KG204800</name>
</gene>
<accession>A0A8T0TJA5</accession>
<dbReference type="Proteomes" id="UP000823388">
    <property type="component" value="Chromosome 4K"/>
</dbReference>
<feature type="transmembrane region" description="Helical" evidence="1">
    <location>
        <begin position="76"/>
        <end position="94"/>
    </location>
</feature>
<name>A0A8T0TJA5_PANVG</name>